<protein>
    <submittedName>
        <fullName evidence="3">Methyltransferase</fullName>
    </submittedName>
</protein>
<keyword evidence="4" id="KW-1185">Reference proteome</keyword>
<reference evidence="3" key="1">
    <citation type="journal article" date="2014" name="Int. J. Syst. Evol. Microbiol.">
        <title>Complete genome sequence of Corynebacterium casei LMG S-19264T (=DSM 44701T), isolated from a smear-ripened cheese.</title>
        <authorList>
            <consortium name="US DOE Joint Genome Institute (JGI-PGF)"/>
            <person name="Walter F."/>
            <person name="Albersmeier A."/>
            <person name="Kalinowski J."/>
            <person name="Ruckert C."/>
        </authorList>
    </citation>
    <scope>NUCLEOTIDE SEQUENCE</scope>
    <source>
        <strain evidence="3">VKM B-1513</strain>
    </source>
</reference>
<evidence type="ECO:0000313" key="4">
    <source>
        <dbReference type="Proteomes" id="UP001143486"/>
    </source>
</evidence>
<comment type="caution">
    <text evidence="3">The sequence shown here is derived from an EMBL/GenBank/DDBJ whole genome shotgun (WGS) entry which is preliminary data.</text>
</comment>
<dbReference type="InterPro" id="IPR002052">
    <property type="entry name" value="DNA_methylase_N6_adenine_CS"/>
</dbReference>
<dbReference type="SUPFAM" id="SSF53335">
    <property type="entry name" value="S-adenosyl-L-methionine-dependent methyltransferases"/>
    <property type="match status" value="1"/>
</dbReference>
<evidence type="ECO:0000256" key="2">
    <source>
        <dbReference type="ARBA" id="ARBA00022679"/>
    </source>
</evidence>
<dbReference type="Gene3D" id="3.40.50.150">
    <property type="entry name" value="Vaccinia Virus protein VP39"/>
    <property type="match status" value="1"/>
</dbReference>
<organism evidence="3 4">
    <name type="scientific">Maricaulis virginensis</name>
    <dbReference type="NCBI Taxonomy" id="144022"/>
    <lineage>
        <taxon>Bacteria</taxon>
        <taxon>Pseudomonadati</taxon>
        <taxon>Pseudomonadota</taxon>
        <taxon>Alphaproteobacteria</taxon>
        <taxon>Maricaulales</taxon>
        <taxon>Maricaulaceae</taxon>
        <taxon>Maricaulis</taxon>
    </lineage>
</organism>
<dbReference type="CDD" id="cd02440">
    <property type="entry name" value="AdoMet_MTases"/>
    <property type="match status" value="1"/>
</dbReference>
<accession>A0A9W6IP34</accession>
<dbReference type="PIRSF" id="PIRSF004553">
    <property type="entry name" value="CHP00095"/>
    <property type="match status" value="1"/>
</dbReference>
<dbReference type="GO" id="GO:0003676">
    <property type="term" value="F:nucleic acid binding"/>
    <property type="evidence" value="ECO:0007669"/>
    <property type="project" value="InterPro"/>
</dbReference>
<dbReference type="InterPro" id="IPR004398">
    <property type="entry name" value="RNA_MeTrfase_RsmD"/>
</dbReference>
<dbReference type="RefSeq" id="WP_271187420.1">
    <property type="nucleotide sequence ID" value="NZ_BSFE01000007.1"/>
</dbReference>
<dbReference type="Pfam" id="PF03602">
    <property type="entry name" value="Cons_hypoth95"/>
    <property type="match status" value="1"/>
</dbReference>
<name>A0A9W6IP34_9PROT</name>
<evidence type="ECO:0000313" key="3">
    <source>
        <dbReference type="EMBL" id="GLK53062.1"/>
    </source>
</evidence>
<proteinExistence type="predicted"/>
<gene>
    <name evidence="3" type="ORF">GCM10017621_25700</name>
</gene>
<dbReference type="Proteomes" id="UP001143486">
    <property type="component" value="Unassembled WGS sequence"/>
</dbReference>
<dbReference type="PROSITE" id="PS00092">
    <property type="entry name" value="N6_MTASE"/>
    <property type="match status" value="1"/>
</dbReference>
<dbReference type="PANTHER" id="PTHR43542">
    <property type="entry name" value="METHYLTRANSFERASE"/>
    <property type="match status" value="1"/>
</dbReference>
<dbReference type="GO" id="GO:0031167">
    <property type="term" value="P:rRNA methylation"/>
    <property type="evidence" value="ECO:0007669"/>
    <property type="project" value="InterPro"/>
</dbReference>
<keyword evidence="2" id="KW-0808">Transferase</keyword>
<evidence type="ECO:0000256" key="1">
    <source>
        <dbReference type="ARBA" id="ARBA00022603"/>
    </source>
</evidence>
<dbReference type="InterPro" id="IPR029063">
    <property type="entry name" value="SAM-dependent_MTases_sf"/>
</dbReference>
<dbReference type="PANTHER" id="PTHR43542:SF1">
    <property type="entry name" value="METHYLTRANSFERASE"/>
    <property type="match status" value="1"/>
</dbReference>
<dbReference type="AlphaFoldDB" id="A0A9W6IP34"/>
<reference evidence="3" key="2">
    <citation type="submission" date="2023-01" db="EMBL/GenBank/DDBJ databases">
        <authorList>
            <person name="Sun Q."/>
            <person name="Evtushenko L."/>
        </authorList>
    </citation>
    <scope>NUCLEOTIDE SEQUENCE</scope>
    <source>
        <strain evidence="3">VKM B-1513</strain>
    </source>
</reference>
<dbReference type="GO" id="GO:0008168">
    <property type="term" value="F:methyltransferase activity"/>
    <property type="evidence" value="ECO:0007669"/>
    <property type="project" value="UniProtKB-KW"/>
</dbReference>
<dbReference type="EMBL" id="BSFE01000007">
    <property type="protein sequence ID" value="GLK53062.1"/>
    <property type="molecule type" value="Genomic_DNA"/>
</dbReference>
<keyword evidence="1 3" id="KW-0489">Methyltransferase</keyword>
<sequence length="188" mass="20372">MRVVGGRFRNRALVAPKGRSTRPTSDRARENMFNVIEHADWCPPIGGARVIDLYAGSGALGIEAVSRGAAFCLFVEMAAEARGAIRDNVDTLQLFGVTRIHRRDATALGEKPSNLGAPFDLAFLDPPYGHGLGEKTLAKLVEGKWVSDDAVAVLEVGADEDPETPGWHRQTVKEYGAAKVLFLTRDKT</sequence>
<dbReference type="NCBIfam" id="TIGR00095">
    <property type="entry name" value="16S rRNA (guanine(966)-N(2))-methyltransferase RsmD"/>
    <property type="match status" value="1"/>
</dbReference>